<dbReference type="InterPro" id="IPR001680">
    <property type="entry name" value="WD40_rpt"/>
</dbReference>
<gene>
    <name evidence="6" type="primary">LOC105223843</name>
</gene>
<evidence type="ECO:0000256" key="2">
    <source>
        <dbReference type="ARBA" id="ARBA00022737"/>
    </source>
</evidence>
<dbReference type="RefSeq" id="XP_011200013.2">
    <property type="nucleotide sequence ID" value="XM_011201711.4"/>
</dbReference>
<dbReference type="GO" id="GO:0045717">
    <property type="term" value="P:negative regulation of fatty acid biosynthetic process"/>
    <property type="evidence" value="ECO:0007669"/>
    <property type="project" value="TreeGrafter"/>
</dbReference>
<accession>A0A6I9URI4</accession>
<reference evidence="6" key="1">
    <citation type="submission" date="2022-04" db="UniProtKB">
        <authorList>
            <consortium name="RefSeq"/>
        </authorList>
    </citation>
    <scope>IDENTIFICATION</scope>
    <source>
        <strain evidence="6">Punador</strain>
    </source>
</reference>
<dbReference type="RefSeq" id="XP_019844977.1">
    <property type="nucleotide sequence ID" value="XM_019989418.2"/>
</dbReference>
<dbReference type="PANTHER" id="PTHR15574:SF40">
    <property type="entry name" value="WD AND TETRATRICOPEPTIDE REPEATS PROTEIN 1"/>
    <property type="match status" value="1"/>
</dbReference>
<keyword evidence="4" id="KW-0802">TPR repeat</keyword>
<protein>
    <submittedName>
        <fullName evidence="6">WD and tetratricopeptide repeats protein 1</fullName>
    </submittedName>
</protein>
<evidence type="ECO:0000313" key="6">
    <source>
        <dbReference type="RefSeq" id="XP_019844977.1"/>
    </source>
</evidence>
<evidence type="ECO:0000256" key="3">
    <source>
        <dbReference type="PROSITE-ProRule" id="PRU00221"/>
    </source>
</evidence>
<name>A0A6I9URI4_BACDO</name>
<dbReference type="SUPFAM" id="SSF48452">
    <property type="entry name" value="TPR-like"/>
    <property type="match status" value="1"/>
</dbReference>
<dbReference type="GO" id="GO:0080008">
    <property type="term" value="C:Cul4-RING E3 ubiquitin ligase complex"/>
    <property type="evidence" value="ECO:0007669"/>
    <property type="project" value="TreeGrafter"/>
</dbReference>
<keyword evidence="1 3" id="KW-0853">WD repeat</keyword>
<dbReference type="SUPFAM" id="SSF50978">
    <property type="entry name" value="WD40 repeat-like"/>
    <property type="match status" value="1"/>
</dbReference>
<feature type="repeat" description="WD" evidence="3">
    <location>
        <begin position="57"/>
        <end position="89"/>
    </location>
</feature>
<feature type="repeat" description="TPR" evidence="4">
    <location>
        <begin position="394"/>
        <end position="427"/>
    </location>
</feature>
<evidence type="ECO:0000256" key="1">
    <source>
        <dbReference type="ARBA" id="ARBA00022574"/>
    </source>
</evidence>
<dbReference type="PROSITE" id="PS50005">
    <property type="entry name" value="TPR"/>
    <property type="match status" value="1"/>
</dbReference>
<dbReference type="PROSITE" id="PS50082">
    <property type="entry name" value="WD_REPEATS_2"/>
    <property type="match status" value="1"/>
</dbReference>
<dbReference type="PANTHER" id="PTHR15574">
    <property type="entry name" value="WD REPEAT DOMAIN-CONTAINING FAMILY"/>
    <property type="match status" value="1"/>
</dbReference>
<keyword evidence="2" id="KW-0677">Repeat</keyword>
<dbReference type="Pfam" id="PF14559">
    <property type="entry name" value="TPR_19"/>
    <property type="match status" value="1"/>
</dbReference>
<dbReference type="Gene3D" id="2.130.10.10">
    <property type="entry name" value="YVTN repeat-like/Quinoprotein amine dehydrogenase"/>
    <property type="match status" value="2"/>
</dbReference>
<dbReference type="GO" id="GO:0005737">
    <property type="term" value="C:cytoplasm"/>
    <property type="evidence" value="ECO:0007669"/>
    <property type="project" value="TreeGrafter"/>
</dbReference>
<dbReference type="OrthoDB" id="4869960at2759"/>
<dbReference type="InterPro" id="IPR011990">
    <property type="entry name" value="TPR-like_helical_dom_sf"/>
</dbReference>
<dbReference type="InterPro" id="IPR045151">
    <property type="entry name" value="DCAF8"/>
</dbReference>
<proteinExistence type="predicted"/>
<dbReference type="SMART" id="SM00320">
    <property type="entry name" value="WD40"/>
    <property type="match status" value="7"/>
</dbReference>
<evidence type="ECO:0000256" key="5">
    <source>
        <dbReference type="SAM" id="MobiDB-lite"/>
    </source>
</evidence>
<dbReference type="PROSITE" id="PS50294">
    <property type="entry name" value="WD_REPEATS_REGION"/>
    <property type="match status" value="1"/>
</dbReference>
<dbReference type="InterPro" id="IPR036322">
    <property type="entry name" value="WD40_repeat_dom_sf"/>
</dbReference>
<dbReference type="InterPro" id="IPR015943">
    <property type="entry name" value="WD40/YVTN_repeat-like_dom_sf"/>
</dbReference>
<feature type="compositionally biased region" description="Low complexity" evidence="5">
    <location>
        <begin position="516"/>
        <end position="537"/>
    </location>
</feature>
<dbReference type="SMART" id="SM00028">
    <property type="entry name" value="TPR"/>
    <property type="match status" value="3"/>
</dbReference>
<evidence type="ECO:0000256" key="4">
    <source>
        <dbReference type="PROSITE-ProRule" id="PRU00339"/>
    </source>
</evidence>
<dbReference type="InterPro" id="IPR019734">
    <property type="entry name" value="TPR_rpt"/>
</dbReference>
<dbReference type="KEGG" id="bdr:105223843"/>
<dbReference type="AlphaFoldDB" id="A0A6I9URI4"/>
<dbReference type="Gene3D" id="1.25.40.10">
    <property type="entry name" value="Tetratricopeptide repeat domain"/>
    <property type="match status" value="1"/>
</dbReference>
<dbReference type="RefSeq" id="XP_011200014.2">
    <property type="nucleotide sequence ID" value="XM_011201712.4"/>
</dbReference>
<organism evidence="6">
    <name type="scientific">Bactrocera dorsalis</name>
    <name type="common">Oriental fruit fly</name>
    <name type="synonym">Dacus dorsalis</name>
    <dbReference type="NCBI Taxonomy" id="27457"/>
    <lineage>
        <taxon>Eukaryota</taxon>
        <taxon>Metazoa</taxon>
        <taxon>Ecdysozoa</taxon>
        <taxon>Arthropoda</taxon>
        <taxon>Hexapoda</taxon>
        <taxon>Insecta</taxon>
        <taxon>Pterygota</taxon>
        <taxon>Neoptera</taxon>
        <taxon>Endopterygota</taxon>
        <taxon>Diptera</taxon>
        <taxon>Brachycera</taxon>
        <taxon>Muscomorpha</taxon>
        <taxon>Tephritoidea</taxon>
        <taxon>Tephritidae</taxon>
        <taxon>Bactrocera</taxon>
        <taxon>Bactrocera</taxon>
    </lineage>
</organism>
<dbReference type="Pfam" id="PF00400">
    <property type="entry name" value="WD40"/>
    <property type="match status" value="4"/>
</dbReference>
<feature type="region of interest" description="Disordered" evidence="5">
    <location>
        <begin position="514"/>
        <end position="537"/>
    </location>
</feature>
<sequence length="685" mass="77848">MFGSRWSRYQYSVDDLRRTNATALILERQYGDMDRYVQRRLQVSSAYIDRLEQETILRGHHGCVNCLEWSSNGRILASGSDDFCVMLWDPFRKRCLRSITTKHSGNIFSVKFLPRHNDALIATAAADRSIYVFDVNRPNDAILSCTCHVGRVKRLATAPDSPFVFWSAGEEGSILQLDTREQHRCNTEGNRVRLINLDTHVNTHAEAKCLAINPRRTELLAVGTNDPYARLYDRRMLHLVSSLVGGGSNLLVNGADDGSGVIHKDCVTYYCPGHISKDNSKLIEHDSRAITYLTFNATGTELLVNMGGEHIYLYDLMNAEQPVFLNLPEYKPPPRTSESEIEMAVMQASYNSSSPNGSTAGNQAIDENNVSTQSAISPVNAPQTTNRRKLPEYIERYKKMGNDFLENEKYLRAVEKYSEAIEMAPNCPVLYLNRATAYMRRLWFGDVYAALRDCHQALRLDPAYIKAHFRLARALLVLGRPQEADECLKELIARFPSYANNHGIMMLRKDIKENRQMSQSQQQQQQQQQQQHGSEQQPYNCLELSDAEYQWRSKAKDYSKRYVGHCNTTTDIKEANYFGSDGDFIVAGSDNESFFIWERNTGKIRAIYKADVSIVNCVQPHPEICLLATSGIDHDIKIWSPIAPSADERPNLVEYVDKTVEDNQQKMKMDPFNMNSGMNAFCLNG</sequence>